<evidence type="ECO:0000313" key="2">
    <source>
        <dbReference type="EMBL" id="MCA5005271.1"/>
    </source>
</evidence>
<proteinExistence type="predicted"/>
<evidence type="ECO:0000313" key="3">
    <source>
        <dbReference type="Proteomes" id="UP001165302"/>
    </source>
</evidence>
<gene>
    <name evidence="2" type="ORF">IPZ78_08910</name>
</gene>
<name>A0ABS7Z502_9SPHI</name>
<organism evidence="2 3">
    <name type="scientific">Sphingobacterium bovistauri</name>
    <dbReference type="NCBI Taxonomy" id="2781959"/>
    <lineage>
        <taxon>Bacteria</taxon>
        <taxon>Pseudomonadati</taxon>
        <taxon>Bacteroidota</taxon>
        <taxon>Sphingobacteriia</taxon>
        <taxon>Sphingobacteriales</taxon>
        <taxon>Sphingobacteriaceae</taxon>
        <taxon>Sphingobacterium</taxon>
    </lineage>
</organism>
<dbReference type="RefSeq" id="WP_225552846.1">
    <property type="nucleotide sequence ID" value="NZ_JADEYP010000014.1"/>
</dbReference>
<evidence type="ECO:0000256" key="1">
    <source>
        <dbReference type="SAM" id="SignalP"/>
    </source>
</evidence>
<evidence type="ECO:0008006" key="4">
    <source>
        <dbReference type="Google" id="ProtNLM"/>
    </source>
</evidence>
<dbReference type="SUPFAM" id="SSF56935">
    <property type="entry name" value="Porins"/>
    <property type="match status" value="1"/>
</dbReference>
<dbReference type="Gene3D" id="2.40.160.60">
    <property type="entry name" value="Outer membrane protein transport protein (OMPP1/FadL/TodX)"/>
    <property type="match status" value="1"/>
</dbReference>
<dbReference type="EMBL" id="JADEYP010000014">
    <property type="protein sequence ID" value="MCA5005271.1"/>
    <property type="molecule type" value="Genomic_DNA"/>
</dbReference>
<feature type="chain" id="PRO_5045994131" description="Outer membrane protein transport protein (OMPP1/FadL/TodX)" evidence="1">
    <location>
        <begin position="23"/>
        <end position="519"/>
    </location>
</feature>
<reference evidence="2" key="1">
    <citation type="submission" date="2020-10" db="EMBL/GenBank/DDBJ databases">
        <authorList>
            <person name="Lu T."/>
            <person name="Wang Q."/>
            <person name="Han X."/>
        </authorList>
    </citation>
    <scope>NUCLEOTIDE SEQUENCE</scope>
    <source>
        <strain evidence="2">WQ 366</strain>
    </source>
</reference>
<keyword evidence="3" id="KW-1185">Reference proteome</keyword>
<sequence>MKIKNIVLSIFVSSLYWGYANAQSVNDAVTFSKDDNPASARIKGMGNVQTSLGGDITSINGNPAGLGFFSQSDISITFDYLQNGNKTDFLGTNSSSNKGKFGIGQVGVVFNFPNHNQIGDYAGWQNFNMGVSYNKKQDFNNSLIYNGINSATSYVNNLTDLMDADIDFRNDFYDSYLVEKFKDNSLGYFPLAEEFYDKDQLNDVLTKGSHSNTAIAIGGNYNNTFYIGATLGLSFFKYEKSKIFEENGFTKLAQDVAKDNPDSDFANPNSADYIKFGDKSYHLLDDYSQTNEGAGVDFKLGMIFKPATDWNIGLTLTTPTWLSISERTDAFTDVSFYPDINSTTSFHTYESDMYSSDQDYSLTTPWKFALGATKFFNRGLFSAEMEYLTYNTIRYNNPTRLNSYTEINNIIKDELKGALNVRLGGEYLLNNMISARAGFNYFGNPYQYADDSNMSGSAGLGFKLSNSIYMDLAVVHQVNSYSSSPYTLSQFWHDNGSYEPVADIKHNRTNAVLTLGAKF</sequence>
<keyword evidence="1" id="KW-0732">Signal</keyword>
<dbReference type="Proteomes" id="UP001165302">
    <property type="component" value="Unassembled WGS sequence"/>
</dbReference>
<protein>
    <recommendedName>
        <fullName evidence="4">Outer membrane protein transport protein (OMPP1/FadL/TodX)</fullName>
    </recommendedName>
</protein>
<comment type="caution">
    <text evidence="2">The sequence shown here is derived from an EMBL/GenBank/DDBJ whole genome shotgun (WGS) entry which is preliminary data.</text>
</comment>
<accession>A0ABS7Z502</accession>
<feature type="signal peptide" evidence="1">
    <location>
        <begin position="1"/>
        <end position="22"/>
    </location>
</feature>